<dbReference type="Proteomes" id="UP000738402">
    <property type="component" value="Unassembled WGS sequence"/>
</dbReference>
<name>A0AAN6D2L1_9ASCO</name>
<proteinExistence type="predicted"/>
<organism evidence="2 3">
    <name type="scientific">Ogataea haglerorum</name>
    <dbReference type="NCBI Taxonomy" id="1937702"/>
    <lineage>
        <taxon>Eukaryota</taxon>
        <taxon>Fungi</taxon>
        <taxon>Dikarya</taxon>
        <taxon>Ascomycota</taxon>
        <taxon>Saccharomycotina</taxon>
        <taxon>Pichiomycetes</taxon>
        <taxon>Pichiales</taxon>
        <taxon>Pichiaceae</taxon>
        <taxon>Ogataea</taxon>
    </lineage>
</organism>
<protein>
    <submittedName>
        <fullName evidence="2">Uncharacterized protein</fullName>
    </submittedName>
</protein>
<evidence type="ECO:0000313" key="3">
    <source>
        <dbReference type="Proteomes" id="UP000738402"/>
    </source>
</evidence>
<feature type="region of interest" description="Disordered" evidence="1">
    <location>
        <begin position="1"/>
        <end position="30"/>
    </location>
</feature>
<gene>
    <name evidence="2" type="ORF">KL933_004039</name>
</gene>
<dbReference type="EMBL" id="JAHLUH010000012">
    <property type="protein sequence ID" value="KAG7725473.1"/>
    <property type="molecule type" value="Genomic_DNA"/>
</dbReference>
<feature type="compositionally biased region" description="Basic and acidic residues" evidence="1">
    <location>
        <begin position="49"/>
        <end position="69"/>
    </location>
</feature>
<reference evidence="2" key="1">
    <citation type="journal article" date="2021" name="G3 (Bethesda)">
        <title>Genomic diversity, chromosomal rearrangements, and interspecies hybridization in the ogataea polymorpha species complex.</title>
        <authorList>
            <person name="Hanson S.J."/>
            <person name="Cinneide E.O."/>
            <person name="Salzberg L.I."/>
            <person name="Wolfe K.H."/>
            <person name="McGowan J."/>
            <person name="Fitzpatrick D.A."/>
            <person name="Matlin K."/>
        </authorList>
    </citation>
    <scope>NUCLEOTIDE SEQUENCE</scope>
    <source>
        <strain evidence="2">83-405-1</strain>
    </source>
</reference>
<accession>A0AAN6D2L1</accession>
<dbReference type="AlphaFoldDB" id="A0AAN6D2L1"/>
<comment type="caution">
    <text evidence="2">The sequence shown here is derived from an EMBL/GenBank/DDBJ whole genome shotgun (WGS) entry which is preliminary data.</text>
</comment>
<evidence type="ECO:0000256" key="1">
    <source>
        <dbReference type="SAM" id="MobiDB-lite"/>
    </source>
</evidence>
<feature type="compositionally biased region" description="Low complexity" evidence="1">
    <location>
        <begin position="1"/>
        <end position="10"/>
    </location>
</feature>
<sequence>MGRAGAAGQDRGAEGCSGVVRGGDRPTPRTTGQAIAYLLLEAAPALADQPDKRPHGAEVRRHERDRAEQVEPVAHGGPGLRVGHGEIVHVESVFVAEHGELGVVGRELDGGDGGAVEAAPQLEAQRALGGVVDADDGACLRRGRDQVARVGDGETLDLGPVGLDDGDEVAVAVCGRDVDELDLANSAAGEREDAGLLVDTQLGHAGVVVVGLVLGEQLGLGLERVDQDLVFQHHDDQNPREQHVEDRAHELQHDRRLLLQVVPDAQLVDGEPRLAAAADERDVVRAVQHCDQADAAARAERALHAQLHRVGVVHLEPGLVAHGEARLVLVERGVEHGRLARGHGLDRPVRVHGQK</sequence>
<evidence type="ECO:0000313" key="2">
    <source>
        <dbReference type="EMBL" id="KAG7725473.1"/>
    </source>
</evidence>
<feature type="region of interest" description="Disordered" evidence="1">
    <location>
        <begin position="46"/>
        <end position="82"/>
    </location>
</feature>